<evidence type="ECO:0000313" key="4">
    <source>
        <dbReference type="EMBL" id="QHT84005.1"/>
    </source>
</evidence>
<evidence type="ECO:0000259" key="3">
    <source>
        <dbReference type="Pfam" id="PF19066"/>
    </source>
</evidence>
<proteinExistence type="predicted"/>
<keyword evidence="2" id="KW-0472">Membrane</keyword>
<dbReference type="EMBL" id="MN740015">
    <property type="protein sequence ID" value="QHT84005.1"/>
    <property type="molecule type" value="Genomic_DNA"/>
</dbReference>
<dbReference type="AlphaFoldDB" id="A0A6C0HV10"/>
<reference evidence="4" key="1">
    <citation type="journal article" date="2020" name="Nature">
        <title>Giant virus diversity and host interactions through global metagenomics.</title>
        <authorList>
            <person name="Schulz F."/>
            <person name="Roux S."/>
            <person name="Paez-Espino D."/>
            <person name="Jungbluth S."/>
            <person name="Walsh D.A."/>
            <person name="Denef V.J."/>
            <person name="McMahon K.D."/>
            <person name="Konstantinidis K.T."/>
            <person name="Eloe-Fadrosh E.A."/>
            <person name="Kyrpides N.C."/>
            <person name="Woyke T."/>
        </authorList>
    </citation>
    <scope>NUCLEOTIDE SEQUENCE</scope>
    <source>
        <strain evidence="4">GVMAG-M-3300023184-16</strain>
    </source>
</reference>
<feature type="compositionally biased region" description="Polar residues" evidence="1">
    <location>
        <begin position="1"/>
        <end position="18"/>
    </location>
</feature>
<keyword evidence="2" id="KW-0812">Transmembrane</keyword>
<protein>
    <recommendedName>
        <fullName evidence="3">Minor capsid protein P9 transmembrane helices domain-containing protein</fullName>
    </recommendedName>
</protein>
<feature type="region of interest" description="Disordered" evidence="1">
    <location>
        <begin position="1"/>
        <end position="28"/>
    </location>
</feature>
<sequence>MNQQPTPSQKRTVRFSMNDTEKKNDSDDTNEHIHLKIQFWAENPNVLLDKHTMLEFYPMDSMSFNQKLNAVTRSVLLITLIMICFVRNIPRILFLSILSLAAIWGMYQFYAPREGMEPGDVYGSLDTSSINTFSKLATDSNASSELYQQPSPNNPFSNVLVSDYDDNPQKLPAPPISNPTINKMVMDNAVQSIQNAHPNLPNISDKLFRNIHGEMDIKEQLNFEQSLRQFNSNPSTTIPNDQGAFAQFCYGDMISCKEGNLFACSRNTSHYNNY</sequence>
<feature type="transmembrane region" description="Helical" evidence="2">
    <location>
        <begin position="92"/>
        <end position="110"/>
    </location>
</feature>
<feature type="compositionally biased region" description="Basic and acidic residues" evidence="1">
    <location>
        <begin position="19"/>
        <end position="28"/>
    </location>
</feature>
<dbReference type="InterPro" id="IPR043915">
    <property type="entry name" value="P9_TM"/>
</dbReference>
<name>A0A6C0HV10_9ZZZZ</name>
<dbReference type="Pfam" id="PF19066">
    <property type="entry name" value="P9_TM"/>
    <property type="match status" value="1"/>
</dbReference>
<keyword evidence="2" id="KW-1133">Transmembrane helix</keyword>
<accession>A0A6C0HV10</accession>
<evidence type="ECO:0000256" key="1">
    <source>
        <dbReference type="SAM" id="MobiDB-lite"/>
    </source>
</evidence>
<evidence type="ECO:0000256" key="2">
    <source>
        <dbReference type="SAM" id="Phobius"/>
    </source>
</evidence>
<organism evidence="4">
    <name type="scientific">viral metagenome</name>
    <dbReference type="NCBI Taxonomy" id="1070528"/>
    <lineage>
        <taxon>unclassified sequences</taxon>
        <taxon>metagenomes</taxon>
        <taxon>organismal metagenomes</taxon>
    </lineage>
</organism>
<feature type="domain" description="Minor capsid protein P9 transmembrane helices" evidence="3">
    <location>
        <begin position="39"/>
        <end position="107"/>
    </location>
</feature>